<reference evidence="1 2" key="1">
    <citation type="journal article" date="2024" name="Ann. Entomol. Soc. Am.">
        <title>Genomic analyses of the southern and eastern yellowjacket wasps (Hymenoptera: Vespidae) reveal evolutionary signatures of social life.</title>
        <authorList>
            <person name="Catto M.A."/>
            <person name="Caine P.B."/>
            <person name="Orr S.E."/>
            <person name="Hunt B.G."/>
            <person name="Goodisman M.A.D."/>
        </authorList>
    </citation>
    <scope>NUCLEOTIDE SEQUENCE [LARGE SCALE GENOMIC DNA]</scope>
    <source>
        <strain evidence="1">232</strain>
        <tissue evidence="1">Head and thorax</tissue>
    </source>
</reference>
<proteinExistence type="predicted"/>
<comment type="caution">
    <text evidence="1">The sequence shown here is derived from an EMBL/GenBank/DDBJ whole genome shotgun (WGS) entry which is preliminary data.</text>
</comment>
<dbReference type="AlphaFoldDB" id="A0ABD2CCG1"/>
<keyword evidence="2" id="KW-1185">Reference proteome</keyword>
<accession>A0ABD2CCG1</accession>
<name>A0ABD2CCG1_VESMC</name>
<evidence type="ECO:0000313" key="2">
    <source>
        <dbReference type="Proteomes" id="UP001607303"/>
    </source>
</evidence>
<evidence type="ECO:0000313" key="1">
    <source>
        <dbReference type="EMBL" id="KAL2741963.1"/>
    </source>
</evidence>
<organism evidence="1 2">
    <name type="scientific">Vespula maculifrons</name>
    <name type="common">Eastern yellow jacket</name>
    <name type="synonym">Wasp</name>
    <dbReference type="NCBI Taxonomy" id="7453"/>
    <lineage>
        <taxon>Eukaryota</taxon>
        <taxon>Metazoa</taxon>
        <taxon>Ecdysozoa</taxon>
        <taxon>Arthropoda</taxon>
        <taxon>Hexapoda</taxon>
        <taxon>Insecta</taxon>
        <taxon>Pterygota</taxon>
        <taxon>Neoptera</taxon>
        <taxon>Endopterygota</taxon>
        <taxon>Hymenoptera</taxon>
        <taxon>Apocrita</taxon>
        <taxon>Aculeata</taxon>
        <taxon>Vespoidea</taxon>
        <taxon>Vespidae</taxon>
        <taxon>Vespinae</taxon>
        <taxon>Vespula</taxon>
    </lineage>
</organism>
<gene>
    <name evidence="1" type="ORF">V1477_009592</name>
</gene>
<sequence length="72" mass="8223">MQQPPSGGTWVGSTCDILKSVKLFLKSLIKLYMTTESTLNQSAHGNETRTFKYIEYSRLTFTGRIPNRIPIR</sequence>
<dbReference type="Proteomes" id="UP001607303">
    <property type="component" value="Unassembled WGS sequence"/>
</dbReference>
<protein>
    <submittedName>
        <fullName evidence="1">Uncharacterized protein</fullName>
    </submittedName>
</protein>
<dbReference type="EMBL" id="JAYRBN010000058">
    <property type="protein sequence ID" value="KAL2741963.1"/>
    <property type="molecule type" value="Genomic_DNA"/>
</dbReference>